<name>A0A8C4R3R0_EPTBU</name>
<keyword evidence="5 6" id="KW-0472">Membrane</keyword>
<dbReference type="AlphaFoldDB" id="A0A8C4R3R0"/>
<keyword evidence="8" id="KW-1185">Reference proteome</keyword>
<evidence type="ECO:0000256" key="1">
    <source>
        <dbReference type="ARBA" id="ARBA00004127"/>
    </source>
</evidence>
<evidence type="ECO:0000256" key="5">
    <source>
        <dbReference type="ARBA" id="ARBA00023136"/>
    </source>
</evidence>
<dbReference type="GO" id="GO:0016020">
    <property type="term" value="C:membrane"/>
    <property type="evidence" value="ECO:0007669"/>
    <property type="project" value="InterPro"/>
</dbReference>
<evidence type="ECO:0000256" key="2">
    <source>
        <dbReference type="ARBA" id="ARBA00010023"/>
    </source>
</evidence>
<reference evidence="7" key="1">
    <citation type="submission" date="2025-08" db="UniProtKB">
        <authorList>
            <consortium name="Ensembl"/>
        </authorList>
    </citation>
    <scope>IDENTIFICATION</scope>
</reference>
<accession>A0A8C4R3R0</accession>
<dbReference type="Ensembl" id="ENSEBUT00000024504.1">
    <property type="protein sequence ID" value="ENSEBUP00000023928.1"/>
    <property type="gene ID" value="ENSEBUG00000014745.1"/>
</dbReference>
<dbReference type="PANTHER" id="PTHR13314">
    <property type="entry name" value="CALCIUM CHANNEL FLOWER HOMOLOG"/>
    <property type="match status" value="1"/>
</dbReference>
<comment type="subcellular location">
    <subcellularLocation>
        <location evidence="1">Endomembrane system</location>
        <topology evidence="1">Multi-pass membrane protein</topology>
    </subcellularLocation>
</comment>
<keyword evidence="3 6" id="KW-0812">Transmembrane</keyword>
<reference evidence="7" key="2">
    <citation type="submission" date="2025-09" db="UniProtKB">
        <authorList>
            <consortium name="Ensembl"/>
        </authorList>
    </citation>
    <scope>IDENTIFICATION</scope>
</reference>
<evidence type="ECO:0000256" key="3">
    <source>
        <dbReference type="ARBA" id="ARBA00022692"/>
    </source>
</evidence>
<dbReference type="PANTHER" id="PTHR13314:SF2">
    <property type="entry name" value="CALCIUM CHANNEL FLOWER HOMOLOG"/>
    <property type="match status" value="1"/>
</dbReference>
<organism evidence="7 8">
    <name type="scientific">Eptatretus burgeri</name>
    <name type="common">Inshore hagfish</name>
    <dbReference type="NCBI Taxonomy" id="7764"/>
    <lineage>
        <taxon>Eukaryota</taxon>
        <taxon>Metazoa</taxon>
        <taxon>Chordata</taxon>
        <taxon>Craniata</taxon>
        <taxon>Vertebrata</taxon>
        <taxon>Cyclostomata</taxon>
        <taxon>Myxini</taxon>
        <taxon>Myxiniformes</taxon>
        <taxon>Myxinidae</taxon>
        <taxon>Eptatretinae</taxon>
        <taxon>Eptatretus</taxon>
    </lineage>
</organism>
<keyword evidence="4 6" id="KW-1133">Transmembrane helix</keyword>
<dbReference type="InterPro" id="IPR019365">
    <property type="entry name" value="TVP18/Ca-channel_flower"/>
</dbReference>
<protein>
    <submittedName>
        <fullName evidence="7">Uncharacterized protein</fullName>
    </submittedName>
</protein>
<evidence type="ECO:0000313" key="8">
    <source>
        <dbReference type="Proteomes" id="UP000694388"/>
    </source>
</evidence>
<proteinExistence type="inferred from homology"/>
<feature type="transmembrane region" description="Helical" evidence="6">
    <location>
        <begin position="21"/>
        <end position="43"/>
    </location>
</feature>
<feature type="transmembrane region" description="Helical" evidence="6">
    <location>
        <begin position="75"/>
        <end position="94"/>
    </location>
</feature>
<comment type="similarity">
    <text evidence="2">Belongs to the calcium channel flower family.</text>
</comment>
<dbReference type="Proteomes" id="UP000694388">
    <property type="component" value="Unplaced"/>
</dbReference>
<evidence type="ECO:0000256" key="6">
    <source>
        <dbReference type="SAM" id="Phobius"/>
    </source>
</evidence>
<dbReference type="GO" id="GO:0012505">
    <property type="term" value="C:endomembrane system"/>
    <property type="evidence" value="ECO:0007669"/>
    <property type="project" value="UniProtKB-SubCell"/>
</dbReference>
<sequence length="123" mass="13108">MQGELGGTGPGEGSRSNEMTWWYRIAVRGVGVCAGISSAIAGLWNCITIYPLHLVSGIWMMLAIVPVIINPGLTSVLGNFITFATGVLYGLTILGKKGDGISYANIQHRQEITMMDVNNPSVP</sequence>
<evidence type="ECO:0000313" key="7">
    <source>
        <dbReference type="Ensembl" id="ENSEBUP00000023928.1"/>
    </source>
</evidence>
<evidence type="ECO:0000256" key="4">
    <source>
        <dbReference type="ARBA" id="ARBA00022989"/>
    </source>
</evidence>
<dbReference type="GO" id="GO:0016192">
    <property type="term" value="P:vesicle-mediated transport"/>
    <property type="evidence" value="ECO:0007669"/>
    <property type="project" value="TreeGrafter"/>
</dbReference>
<feature type="transmembrane region" description="Helical" evidence="6">
    <location>
        <begin position="50"/>
        <end position="69"/>
    </location>
</feature>